<organism evidence="2 3">
    <name type="scientific">Deinococcus malanensis</name>
    <dbReference type="NCBI Taxonomy" id="1706855"/>
    <lineage>
        <taxon>Bacteria</taxon>
        <taxon>Thermotogati</taxon>
        <taxon>Deinococcota</taxon>
        <taxon>Deinococci</taxon>
        <taxon>Deinococcales</taxon>
        <taxon>Deinococcaceae</taxon>
        <taxon>Deinococcus</taxon>
    </lineage>
</organism>
<proteinExistence type="predicted"/>
<dbReference type="RefSeq" id="WP_189005799.1">
    <property type="nucleotide sequence ID" value="NZ_BMPP01000004.1"/>
</dbReference>
<gene>
    <name evidence="2" type="ORF">GCM10008955_13860</name>
</gene>
<feature type="chain" id="PRO_5047203156" description="Lipoprotein" evidence="1">
    <location>
        <begin position="18"/>
        <end position="150"/>
    </location>
</feature>
<reference evidence="3" key="1">
    <citation type="journal article" date="2019" name="Int. J. Syst. Evol. Microbiol.">
        <title>The Global Catalogue of Microorganisms (GCM) 10K type strain sequencing project: providing services to taxonomists for standard genome sequencing and annotation.</title>
        <authorList>
            <consortium name="The Broad Institute Genomics Platform"/>
            <consortium name="The Broad Institute Genome Sequencing Center for Infectious Disease"/>
            <person name="Wu L."/>
            <person name="Ma J."/>
        </authorList>
    </citation>
    <scope>NUCLEOTIDE SEQUENCE [LARGE SCALE GENOMIC DNA]</scope>
    <source>
        <strain evidence="3">JCM 30331</strain>
    </source>
</reference>
<dbReference type="Proteomes" id="UP000647587">
    <property type="component" value="Unassembled WGS sequence"/>
</dbReference>
<dbReference type="EMBL" id="BMPP01000004">
    <property type="protein sequence ID" value="GGK21633.1"/>
    <property type="molecule type" value="Genomic_DNA"/>
</dbReference>
<evidence type="ECO:0008006" key="4">
    <source>
        <dbReference type="Google" id="ProtNLM"/>
    </source>
</evidence>
<evidence type="ECO:0000313" key="2">
    <source>
        <dbReference type="EMBL" id="GGK21633.1"/>
    </source>
</evidence>
<keyword evidence="1" id="KW-0732">Signal</keyword>
<feature type="signal peptide" evidence="1">
    <location>
        <begin position="1"/>
        <end position="17"/>
    </location>
</feature>
<name>A0ABQ2ER31_9DEIO</name>
<comment type="caution">
    <text evidence="2">The sequence shown here is derived from an EMBL/GenBank/DDBJ whole genome shotgun (WGS) entry which is preliminary data.</text>
</comment>
<evidence type="ECO:0000256" key="1">
    <source>
        <dbReference type="SAM" id="SignalP"/>
    </source>
</evidence>
<sequence>MKLAAPLVLATALAGLSGCGSLDSAPAPLAGDLLSAPTALNFKGQLLRLDATPRLSGETFGVKVRLHTSRAPIPRVRPLNVYVVTGGGVWDAPYRKDAAPTCGRTACVSGQARGSGEGVLNGESVQVVVQLKDEQGRLFWLRDAQARVGR</sequence>
<evidence type="ECO:0000313" key="3">
    <source>
        <dbReference type="Proteomes" id="UP000647587"/>
    </source>
</evidence>
<protein>
    <recommendedName>
        <fullName evidence="4">Lipoprotein</fullName>
    </recommendedName>
</protein>
<accession>A0ABQ2ER31</accession>
<keyword evidence="3" id="KW-1185">Reference proteome</keyword>
<dbReference type="PROSITE" id="PS51257">
    <property type="entry name" value="PROKAR_LIPOPROTEIN"/>
    <property type="match status" value="1"/>
</dbReference>